<dbReference type="EMBL" id="PKMF04000178">
    <property type="protein sequence ID" value="KAK7844881.1"/>
    <property type="molecule type" value="Genomic_DNA"/>
</dbReference>
<accession>A0AAW0L3I6</accession>
<dbReference type="Pfam" id="PF13202">
    <property type="entry name" value="EF-hand_5"/>
    <property type="match status" value="2"/>
</dbReference>
<dbReference type="PROSITE" id="PS50222">
    <property type="entry name" value="EF_HAND_2"/>
    <property type="match status" value="2"/>
</dbReference>
<dbReference type="InterPro" id="IPR011992">
    <property type="entry name" value="EF-hand-dom_pair"/>
</dbReference>
<proteinExistence type="predicted"/>
<dbReference type="Gene3D" id="1.10.238.10">
    <property type="entry name" value="EF-hand"/>
    <property type="match status" value="1"/>
</dbReference>
<dbReference type="SUPFAM" id="SSF57850">
    <property type="entry name" value="RING/U-box"/>
    <property type="match status" value="1"/>
</dbReference>
<dbReference type="SUPFAM" id="SSF47473">
    <property type="entry name" value="EF-hand"/>
    <property type="match status" value="1"/>
</dbReference>
<feature type="domain" description="EF-hand" evidence="5">
    <location>
        <begin position="1"/>
        <end position="24"/>
    </location>
</feature>
<evidence type="ECO:0000313" key="6">
    <source>
        <dbReference type="EMBL" id="KAK7844881.1"/>
    </source>
</evidence>
<dbReference type="InterPro" id="IPR000433">
    <property type="entry name" value="Znf_ZZ"/>
</dbReference>
<keyword evidence="7" id="KW-1185">Reference proteome</keyword>
<evidence type="ECO:0000256" key="2">
    <source>
        <dbReference type="ARBA" id="ARBA00022771"/>
    </source>
</evidence>
<dbReference type="GO" id="GO:0005509">
    <property type="term" value="F:calcium ion binding"/>
    <property type="evidence" value="ECO:0007669"/>
    <property type="project" value="InterPro"/>
</dbReference>
<evidence type="ECO:0000313" key="7">
    <source>
        <dbReference type="Proteomes" id="UP000237347"/>
    </source>
</evidence>
<dbReference type="InterPro" id="IPR018247">
    <property type="entry name" value="EF_Hand_1_Ca_BS"/>
</dbReference>
<comment type="caution">
    <text evidence="6">The sequence shown here is derived from an EMBL/GenBank/DDBJ whole genome shotgun (WGS) entry which is preliminary data.</text>
</comment>
<feature type="domain" description="EF-hand" evidence="5">
    <location>
        <begin position="29"/>
        <end position="57"/>
    </location>
</feature>
<evidence type="ECO:0000256" key="1">
    <source>
        <dbReference type="ARBA" id="ARBA00022723"/>
    </source>
</evidence>
<protein>
    <recommendedName>
        <fullName evidence="5">EF-hand domain-containing protein</fullName>
    </recommendedName>
</protein>
<dbReference type="AlphaFoldDB" id="A0AAW0L3I6"/>
<evidence type="ECO:0000256" key="4">
    <source>
        <dbReference type="ARBA" id="ARBA00022837"/>
    </source>
</evidence>
<reference evidence="6 7" key="1">
    <citation type="journal article" date="2018" name="Sci. Data">
        <title>The draft genome sequence of cork oak.</title>
        <authorList>
            <person name="Ramos A.M."/>
            <person name="Usie A."/>
            <person name="Barbosa P."/>
            <person name="Barros P.M."/>
            <person name="Capote T."/>
            <person name="Chaves I."/>
            <person name="Simoes F."/>
            <person name="Abreu I."/>
            <person name="Carrasquinho I."/>
            <person name="Faro C."/>
            <person name="Guimaraes J.B."/>
            <person name="Mendonca D."/>
            <person name="Nobrega F."/>
            <person name="Rodrigues L."/>
            <person name="Saibo N.J.M."/>
            <person name="Varela M.C."/>
            <person name="Egas C."/>
            <person name="Matos J."/>
            <person name="Miguel C.M."/>
            <person name="Oliveira M.M."/>
            <person name="Ricardo C.P."/>
            <person name="Goncalves S."/>
        </authorList>
    </citation>
    <scope>NUCLEOTIDE SEQUENCE [LARGE SCALE GENOMIC DNA]</scope>
    <source>
        <strain evidence="7">cv. HL8</strain>
    </source>
</reference>
<dbReference type="SMART" id="SM00291">
    <property type="entry name" value="ZnF_ZZ"/>
    <property type="match status" value="1"/>
</dbReference>
<name>A0AAW0L3I6_QUESU</name>
<dbReference type="InterPro" id="IPR043145">
    <property type="entry name" value="Znf_ZZ_sf"/>
</dbReference>
<keyword evidence="2" id="KW-0863">Zinc-finger</keyword>
<sequence length="152" mass="17749">MDTNGDGGVSFIEFVQFFVQNGYNWVDHNLFRSLDRNGDGTLDFFEVLTFYYILKTRGVRCAYCGIPQMGLYFTCVACFDSARGNTYDLCSTCYGARRHQQQHPHHNYFLDSYVLLRAKAGPPLLTGAPNLQQVRKMFLFFRFPFWVEKYKE</sequence>
<dbReference type="Gene3D" id="3.30.60.90">
    <property type="match status" value="1"/>
</dbReference>
<gene>
    <name evidence="6" type="ORF">CFP56_010204</name>
</gene>
<dbReference type="InterPro" id="IPR002048">
    <property type="entry name" value="EF_hand_dom"/>
</dbReference>
<organism evidence="6 7">
    <name type="scientific">Quercus suber</name>
    <name type="common">Cork oak</name>
    <dbReference type="NCBI Taxonomy" id="58331"/>
    <lineage>
        <taxon>Eukaryota</taxon>
        <taxon>Viridiplantae</taxon>
        <taxon>Streptophyta</taxon>
        <taxon>Embryophyta</taxon>
        <taxon>Tracheophyta</taxon>
        <taxon>Spermatophyta</taxon>
        <taxon>Magnoliopsida</taxon>
        <taxon>eudicotyledons</taxon>
        <taxon>Gunneridae</taxon>
        <taxon>Pentapetalae</taxon>
        <taxon>rosids</taxon>
        <taxon>fabids</taxon>
        <taxon>Fagales</taxon>
        <taxon>Fagaceae</taxon>
        <taxon>Quercus</taxon>
    </lineage>
</organism>
<dbReference type="GO" id="GO:0008270">
    <property type="term" value="F:zinc ion binding"/>
    <property type="evidence" value="ECO:0007669"/>
    <property type="project" value="UniProtKB-KW"/>
</dbReference>
<dbReference type="CDD" id="cd00051">
    <property type="entry name" value="EFh"/>
    <property type="match status" value="1"/>
</dbReference>
<evidence type="ECO:0000256" key="3">
    <source>
        <dbReference type="ARBA" id="ARBA00022833"/>
    </source>
</evidence>
<keyword evidence="3" id="KW-0862">Zinc</keyword>
<dbReference type="PROSITE" id="PS00018">
    <property type="entry name" value="EF_HAND_1"/>
    <property type="match status" value="1"/>
</dbReference>
<keyword evidence="4" id="KW-0106">Calcium</keyword>
<dbReference type="Proteomes" id="UP000237347">
    <property type="component" value="Unassembled WGS sequence"/>
</dbReference>
<evidence type="ECO:0000259" key="5">
    <source>
        <dbReference type="PROSITE" id="PS50222"/>
    </source>
</evidence>
<keyword evidence="1" id="KW-0479">Metal-binding</keyword>